<dbReference type="InterPro" id="IPR040256">
    <property type="entry name" value="At4g02000-like"/>
</dbReference>
<evidence type="ECO:0000313" key="3">
    <source>
        <dbReference type="EMBL" id="GEU74239.1"/>
    </source>
</evidence>
<dbReference type="InterPro" id="IPR025558">
    <property type="entry name" value="DUF4283"/>
</dbReference>
<dbReference type="AlphaFoldDB" id="A0A6L2MLK6"/>
<evidence type="ECO:0000259" key="2">
    <source>
        <dbReference type="Pfam" id="PF14111"/>
    </source>
</evidence>
<name>A0A6L2MLK6_TANCI</name>
<evidence type="ECO:0000256" key="1">
    <source>
        <dbReference type="SAM" id="MobiDB-lite"/>
    </source>
</evidence>
<proteinExistence type="predicted"/>
<feature type="domain" description="DUF4283" evidence="2">
    <location>
        <begin position="78"/>
        <end position="155"/>
    </location>
</feature>
<feature type="compositionally biased region" description="Polar residues" evidence="1">
    <location>
        <begin position="1"/>
        <end position="14"/>
    </location>
</feature>
<dbReference type="EMBL" id="BKCJ010006849">
    <property type="protein sequence ID" value="GEU74239.1"/>
    <property type="molecule type" value="Genomic_DNA"/>
</dbReference>
<comment type="caution">
    <text evidence="3">The sequence shown here is derived from an EMBL/GenBank/DDBJ whole genome shotgun (WGS) entry which is preliminary data.</text>
</comment>
<sequence>MTPTEVSAGNTTEVTDVAIDTRNGSSVNPTTTTGLSSPTPVNSGTFVKVVSEVPLSPDKNGSEQCDVWLPLASIHEVNDRMKNSMYGYFVGKRLAFPVVEWFMRNNWEKYGLNKVTMVKDFFFLKFSSIEGVDSVLRDGPWMIHEILIFLNKWSSSDNLVMAVPNIEGTRYTKETIRVEYEWKPPRCSMCLLFGHSLDDCPKAAPNRVENRMDKGKPKTQYRPKAKQSTARTCNSPKMAHPTGTNKASISGYNKESPINNGNVFSMSNSFEALNVDDPIIKEVPMGSKLVLVDDDGKSLEKIDYPDNSDSDDEVEPVKNETASFLASKGVGYGLKTL</sequence>
<dbReference type="PANTHER" id="PTHR31286:SF99">
    <property type="entry name" value="DUF4283 DOMAIN-CONTAINING PROTEIN"/>
    <property type="match status" value="1"/>
</dbReference>
<protein>
    <recommendedName>
        <fullName evidence="2">DUF4283 domain-containing protein</fullName>
    </recommendedName>
</protein>
<accession>A0A6L2MLK6</accession>
<feature type="region of interest" description="Disordered" evidence="1">
    <location>
        <begin position="1"/>
        <end position="38"/>
    </location>
</feature>
<feature type="compositionally biased region" description="Polar residues" evidence="1">
    <location>
        <begin position="226"/>
        <end position="235"/>
    </location>
</feature>
<feature type="compositionally biased region" description="Low complexity" evidence="1">
    <location>
        <begin position="29"/>
        <end position="38"/>
    </location>
</feature>
<feature type="region of interest" description="Disordered" evidence="1">
    <location>
        <begin position="298"/>
        <end position="319"/>
    </location>
</feature>
<dbReference type="PANTHER" id="PTHR31286">
    <property type="entry name" value="GLYCINE-RICH CELL WALL STRUCTURAL PROTEIN 1.8-LIKE"/>
    <property type="match status" value="1"/>
</dbReference>
<feature type="region of interest" description="Disordered" evidence="1">
    <location>
        <begin position="206"/>
        <end position="249"/>
    </location>
</feature>
<organism evidence="3">
    <name type="scientific">Tanacetum cinerariifolium</name>
    <name type="common">Dalmatian daisy</name>
    <name type="synonym">Chrysanthemum cinerariifolium</name>
    <dbReference type="NCBI Taxonomy" id="118510"/>
    <lineage>
        <taxon>Eukaryota</taxon>
        <taxon>Viridiplantae</taxon>
        <taxon>Streptophyta</taxon>
        <taxon>Embryophyta</taxon>
        <taxon>Tracheophyta</taxon>
        <taxon>Spermatophyta</taxon>
        <taxon>Magnoliopsida</taxon>
        <taxon>eudicotyledons</taxon>
        <taxon>Gunneridae</taxon>
        <taxon>Pentapetalae</taxon>
        <taxon>asterids</taxon>
        <taxon>campanulids</taxon>
        <taxon>Asterales</taxon>
        <taxon>Asteraceae</taxon>
        <taxon>Asteroideae</taxon>
        <taxon>Anthemideae</taxon>
        <taxon>Anthemidinae</taxon>
        <taxon>Tanacetum</taxon>
    </lineage>
</organism>
<reference evidence="3" key="1">
    <citation type="journal article" date="2019" name="Sci. Rep.">
        <title>Draft genome of Tanacetum cinerariifolium, the natural source of mosquito coil.</title>
        <authorList>
            <person name="Yamashiro T."/>
            <person name="Shiraishi A."/>
            <person name="Satake H."/>
            <person name="Nakayama K."/>
        </authorList>
    </citation>
    <scope>NUCLEOTIDE SEQUENCE</scope>
</reference>
<gene>
    <name evidence="3" type="ORF">Tci_046217</name>
</gene>
<dbReference type="Pfam" id="PF14111">
    <property type="entry name" value="DUF4283"/>
    <property type="match status" value="1"/>
</dbReference>